<feature type="transmembrane region" description="Helical" evidence="5">
    <location>
        <begin position="12"/>
        <end position="31"/>
    </location>
</feature>
<keyword evidence="7" id="KW-0645">Protease</keyword>
<evidence type="ECO:0000256" key="5">
    <source>
        <dbReference type="SAM" id="Phobius"/>
    </source>
</evidence>
<gene>
    <name evidence="7" type="ORF">H9816_07480</name>
</gene>
<evidence type="ECO:0000313" key="7">
    <source>
        <dbReference type="EMBL" id="HIZ15730.1"/>
    </source>
</evidence>
<feature type="transmembrane region" description="Helical" evidence="5">
    <location>
        <begin position="195"/>
        <end position="215"/>
    </location>
</feature>
<evidence type="ECO:0000256" key="3">
    <source>
        <dbReference type="ARBA" id="ARBA00022989"/>
    </source>
</evidence>
<dbReference type="Gene3D" id="1.20.1540.10">
    <property type="entry name" value="Rhomboid-like"/>
    <property type="match status" value="1"/>
</dbReference>
<dbReference type="InterPro" id="IPR022764">
    <property type="entry name" value="Peptidase_S54_rhomboid_dom"/>
</dbReference>
<evidence type="ECO:0000256" key="1">
    <source>
        <dbReference type="ARBA" id="ARBA00004141"/>
    </source>
</evidence>
<name>A0A9D2DF39_9BACT</name>
<dbReference type="PANTHER" id="PTHR43066">
    <property type="entry name" value="RHOMBOID-RELATED PROTEIN"/>
    <property type="match status" value="1"/>
</dbReference>
<comment type="subcellular location">
    <subcellularLocation>
        <location evidence="1">Membrane</location>
        <topology evidence="1">Multi-pass membrane protein</topology>
    </subcellularLocation>
</comment>
<sequence>MMTSNGVLRTPPVVTNLLIINVLVFLAEILLPGSVSNRLMDFGALHFWAGGGFHIWQPLTYMFLHANFSHILFNMFALWMFGRGLEYEMGSRRFLTYYLVCGVGAALIQLGVNWLEYSAMLSSGTASPAALWSYAHATTIGASGAVFGLLLAFGMMHPNSVIMLVFPPIALKAKWFVIIYGAIELLAGVSGTGGGVAHFAHLGGMLFGWLLLRWWKKRGRIYY</sequence>
<keyword evidence="4 5" id="KW-0472">Membrane</keyword>
<feature type="transmembrane region" description="Helical" evidence="5">
    <location>
        <begin position="161"/>
        <end position="183"/>
    </location>
</feature>
<evidence type="ECO:0000313" key="8">
    <source>
        <dbReference type="Proteomes" id="UP000824014"/>
    </source>
</evidence>
<proteinExistence type="predicted"/>
<reference evidence="7" key="1">
    <citation type="journal article" date="2021" name="PeerJ">
        <title>Extensive microbial diversity within the chicken gut microbiome revealed by metagenomics and culture.</title>
        <authorList>
            <person name="Gilroy R."/>
            <person name="Ravi A."/>
            <person name="Getino M."/>
            <person name="Pursley I."/>
            <person name="Horton D.L."/>
            <person name="Alikhan N.F."/>
            <person name="Baker D."/>
            <person name="Gharbi K."/>
            <person name="Hall N."/>
            <person name="Watson M."/>
            <person name="Adriaenssens E.M."/>
            <person name="Foster-Nyarko E."/>
            <person name="Jarju S."/>
            <person name="Secka A."/>
            <person name="Antonio M."/>
            <person name="Oren A."/>
            <person name="Chaudhuri R.R."/>
            <person name="La Ragione R."/>
            <person name="Hildebrand F."/>
            <person name="Pallen M.J."/>
        </authorList>
    </citation>
    <scope>NUCLEOTIDE SEQUENCE</scope>
    <source>
        <strain evidence="7">ChiHjej11B10-19426</strain>
    </source>
</reference>
<evidence type="ECO:0000256" key="2">
    <source>
        <dbReference type="ARBA" id="ARBA00022692"/>
    </source>
</evidence>
<dbReference type="PANTHER" id="PTHR43066:SF11">
    <property type="entry name" value="PEPTIDASE S54 RHOMBOID DOMAIN-CONTAINING PROTEIN"/>
    <property type="match status" value="1"/>
</dbReference>
<comment type="caution">
    <text evidence="7">The sequence shown here is derived from an EMBL/GenBank/DDBJ whole genome shotgun (WGS) entry which is preliminary data.</text>
</comment>
<dbReference type="EMBL" id="DXCC01000028">
    <property type="protein sequence ID" value="HIZ15730.1"/>
    <property type="molecule type" value="Genomic_DNA"/>
</dbReference>
<reference evidence="7" key="2">
    <citation type="submission" date="2021-04" db="EMBL/GenBank/DDBJ databases">
        <authorList>
            <person name="Gilroy R."/>
        </authorList>
    </citation>
    <scope>NUCLEOTIDE SEQUENCE</scope>
    <source>
        <strain evidence="7">ChiHjej11B10-19426</strain>
    </source>
</reference>
<dbReference type="GO" id="GO:0006508">
    <property type="term" value="P:proteolysis"/>
    <property type="evidence" value="ECO:0007669"/>
    <property type="project" value="UniProtKB-KW"/>
</dbReference>
<dbReference type="GO" id="GO:0016020">
    <property type="term" value="C:membrane"/>
    <property type="evidence" value="ECO:0007669"/>
    <property type="project" value="UniProtKB-SubCell"/>
</dbReference>
<dbReference type="GO" id="GO:0004252">
    <property type="term" value="F:serine-type endopeptidase activity"/>
    <property type="evidence" value="ECO:0007669"/>
    <property type="project" value="InterPro"/>
</dbReference>
<feature type="domain" description="Peptidase S54 rhomboid" evidence="6">
    <location>
        <begin position="54"/>
        <end position="211"/>
    </location>
</feature>
<dbReference type="Pfam" id="PF01694">
    <property type="entry name" value="Rhomboid"/>
    <property type="match status" value="1"/>
</dbReference>
<dbReference type="SUPFAM" id="SSF144091">
    <property type="entry name" value="Rhomboid-like"/>
    <property type="match status" value="1"/>
</dbReference>
<accession>A0A9D2DF39</accession>
<keyword evidence="3 5" id="KW-1133">Transmembrane helix</keyword>
<keyword evidence="7" id="KW-0378">Hydrolase</keyword>
<protein>
    <submittedName>
        <fullName evidence="7">Rhomboid family intramembrane serine protease</fullName>
    </submittedName>
</protein>
<feature type="transmembrane region" description="Helical" evidence="5">
    <location>
        <begin position="132"/>
        <end position="154"/>
    </location>
</feature>
<keyword evidence="2 5" id="KW-0812">Transmembrane</keyword>
<evidence type="ECO:0000259" key="6">
    <source>
        <dbReference type="Pfam" id="PF01694"/>
    </source>
</evidence>
<dbReference type="AlphaFoldDB" id="A0A9D2DF39"/>
<organism evidence="7 8">
    <name type="scientific">Candidatus Tidjanibacter faecipullorum</name>
    <dbReference type="NCBI Taxonomy" id="2838766"/>
    <lineage>
        <taxon>Bacteria</taxon>
        <taxon>Pseudomonadati</taxon>
        <taxon>Bacteroidota</taxon>
        <taxon>Bacteroidia</taxon>
        <taxon>Bacteroidales</taxon>
        <taxon>Rikenellaceae</taxon>
        <taxon>Tidjanibacter</taxon>
    </lineage>
</organism>
<dbReference type="Proteomes" id="UP000824014">
    <property type="component" value="Unassembled WGS sequence"/>
</dbReference>
<evidence type="ECO:0000256" key="4">
    <source>
        <dbReference type="ARBA" id="ARBA00023136"/>
    </source>
</evidence>
<feature type="transmembrane region" description="Helical" evidence="5">
    <location>
        <begin position="94"/>
        <end position="112"/>
    </location>
</feature>
<dbReference type="InterPro" id="IPR035952">
    <property type="entry name" value="Rhomboid-like_sf"/>
</dbReference>
<feature type="transmembrane region" description="Helical" evidence="5">
    <location>
        <begin position="62"/>
        <end position="82"/>
    </location>
</feature>